<evidence type="ECO:0000256" key="1">
    <source>
        <dbReference type="SAM" id="MobiDB-lite"/>
    </source>
</evidence>
<sequence length="61" mass="6971">MPFAFQPGRRRADPERPRRDRGGTRRSGRGRSIGAERAGRLDFADPRCKNRMICYIIVPAV</sequence>
<gene>
    <name evidence="2" type="ORF">CWD88_07040</name>
</gene>
<reference evidence="2 3" key="1">
    <citation type="submission" date="2017-11" db="EMBL/GenBank/DDBJ databases">
        <title>Molecular characterization of Burkholderia pseudomallei and closely related isolates from Vietnam.</title>
        <authorList>
            <person name="Ustinov D.V."/>
            <person name="Antonov A.S."/>
            <person name="Avdusheva E.F."/>
            <person name="Shpak I.M."/>
            <person name="Zakharova I.B."/>
            <person name="Thi L.A."/>
            <person name="Teteryatnikova N."/>
            <person name="Lopasteyskaya Y.A."/>
            <person name="Kuzyutina J.A."/>
            <person name="Ngo T.N."/>
            <person name="Victorov D.V."/>
        </authorList>
    </citation>
    <scope>NUCLEOTIDE SEQUENCE [LARGE SCALE GENOMIC DNA]</scope>
    <source>
        <strain evidence="2 3">V1512</strain>
    </source>
</reference>
<protein>
    <submittedName>
        <fullName evidence="2">Uncharacterized protein</fullName>
    </submittedName>
</protein>
<feature type="compositionally biased region" description="Basic and acidic residues" evidence="1">
    <location>
        <begin position="10"/>
        <end position="23"/>
    </location>
</feature>
<evidence type="ECO:0000313" key="3">
    <source>
        <dbReference type="Proteomes" id="UP000231878"/>
    </source>
</evidence>
<organism evidence="2 3">
    <name type="scientific">Burkholderia pseudomallei</name>
    <name type="common">Pseudomonas pseudomallei</name>
    <dbReference type="NCBI Taxonomy" id="28450"/>
    <lineage>
        <taxon>Bacteria</taxon>
        <taxon>Pseudomonadati</taxon>
        <taxon>Pseudomonadota</taxon>
        <taxon>Betaproteobacteria</taxon>
        <taxon>Burkholderiales</taxon>
        <taxon>Burkholderiaceae</taxon>
        <taxon>Burkholderia</taxon>
        <taxon>pseudomallei group</taxon>
    </lineage>
</organism>
<evidence type="ECO:0000313" key="2">
    <source>
        <dbReference type="EMBL" id="PJO66802.1"/>
    </source>
</evidence>
<dbReference type="EMBL" id="PHRB01000005">
    <property type="protein sequence ID" value="PJO66802.1"/>
    <property type="molecule type" value="Genomic_DNA"/>
</dbReference>
<dbReference type="Proteomes" id="UP000231878">
    <property type="component" value="Unassembled WGS sequence"/>
</dbReference>
<dbReference type="AlphaFoldDB" id="A0AAX0UF89"/>
<name>A0AAX0UF89_BURPE</name>
<comment type="caution">
    <text evidence="2">The sequence shown here is derived from an EMBL/GenBank/DDBJ whole genome shotgun (WGS) entry which is preliminary data.</text>
</comment>
<proteinExistence type="predicted"/>
<feature type="region of interest" description="Disordered" evidence="1">
    <location>
        <begin position="1"/>
        <end position="39"/>
    </location>
</feature>
<accession>A0AAX0UF89</accession>